<dbReference type="InterPro" id="IPR019258">
    <property type="entry name" value="Mediator_Med4"/>
</dbReference>
<evidence type="ECO:0000313" key="11">
    <source>
        <dbReference type="EMBL" id="KAF9785015.1"/>
    </source>
</evidence>
<dbReference type="GO" id="GO:0003712">
    <property type="term" value="F:transcription coregulator activity"/>
    <property type="evidence" value="ECO:0007669"/>
    <property type="project" value="InterPro"/>
</dbReference>
<keyword evidence="8" id="KW-0010">Activator</keyword>
<evidence type="ECO:0000256" key="6">
    <source>
        <dbReference type="ARBA" id="ARBA00023242"/>
    </source>
</evidence>
<dbReference type="Proteomes" id="UP000736335">
    <property type="component" value="Unassembled WGS sequence"/>
</dbReference>
<keyword evidence="6 8" id="KW-0539">Nucleus</keyword>
<evidence type="ECO:0000256" key="8">
    <source>
        <dbReference type="RuleBase" id="RU364141"/>
    </source>
</evidence>
<dbReference type="PANTHER" id="PTHR13208:SF2">
    <property type="entry name" value="MEDIATOR OF RNA POLYMERASE II TRANSCRIPTION SUBUNIT 4"/>
    <property type="match status" value="1"/>
</dbReference>
<feature type="region of interest" description="Disordered" evidence="10">
    <location>
        <begin position="182"/>
        <end position="240"/>
    </location>
</feature>
<feature type="coiled-coil region" evidence="9">
    <location>
        <begin position="72"/>
        <end position="124"/>
    </location>
</feature>
<evidence type="ECO:0000256" key="3">
    <source>
        <dbReference type="ARBA" id="ARBA00020629"/>
    </source>
</evidence>
<gene>
    <name evidence="8" type="primary">MED4</name>
    <name evidence="11" type="ORF">BJ322DRAFT_1060952</name>
</gene>
<dbReference type="GO" id="GO:0016592">
    <property type="term" value="C:mediator complex"/>
    <property type="evidence" value="ECO:0007669"/>
    <property type="project" value="InterPro"/>
</dbReference>
<keyword evidence="4 8" id="KW-0805">Transcription regulation</keyword>
<protein>
    <recommendedName>
        <fullName evidence="3 8">Mediator of RNA polymerase II transcription subunit 4</fullName>
    </recommendedName>
    <alternativeName>
        <fullName evidence="7 8">Mediator complex subunit 4</fullName>
    </alternativeName>
</protein>
<dbReference type="AlphaFoldDB" id="A0A9P6HDP7"/>
<comment type="subunit">
    <text evidence="8">Component of the Mediator complex.</text>
</comment>
<proteinExistence type="inferred from homology"/>
<evidence type="ECO:0000256" key="5">
    <source>
        <dbReference type="ARBA" id="ARBA00023163"/>
    </source>
</evidence>
<reference evidence="11" key="1">
    <citation type="journal article" date="2020" name="Nat. Commun.">
        <title>Large-scale genome sequencing of mycorrhizal fungi provides insights into the early evolution of symbiotic traits.</title>
        <authorList>
            <person name="Miyauchi S."/>
            <person name="Kiss E."/>
            <person name="Kuo A."/>
            <person name="Drula E."/>
            <person name="Kohler A."/>
            <person name="Sanchez-Garcia M."/>
            <person name="Morin E."/>
            <person name="Andreopoulos B."/>
            <person name="Barry K.W."/>
            <person name="Bonito G."/>
            <person name="Buee M."/>
            <person name="Carver A."/>
            <person name="Chen C."/>
            <person name="Cichocki N."/>
            <person name="Clum A."/>
            <person name="Culley D."/>
            <person name="Crous P.W."/>
            <person name="Fauchery L."/>
            <person name="Girlanda M."/>
            <person name="Hayes R.D."/>
            <person name="Keri Z."/>
            <person name="LaButti K."/>
            <person name="Lipzen A."/>
            <person name="Lombard V."/>
            <person name="Magnuson J."/>
            <person name="Maillard F."/>
            <person name="Murat C."/>
            <person name="Nolan M."/>
            <person name="Ohm R.A."/>
            <person name="Pangilinan J."/>
            <person name="Pereira M.F."/>
            <person name="Perotto S."/>
            <person name="Peter M."/>
            <person name="Pfister S."/>
            <person name="Riley R."/>
            <person name="Sitrit Y."/>
            <person name="Stielow J.B."/>
            <person name="Szollosi G."/>
            <person name="Zifcakova L."/>
            <person name="Stursova M."/>
            <person name="Spatafora J.W."/>
            <person name="Tedersoo L."/>
            <person name="Vaario L.M."/>
            <person name="Yamada A."/>
            <person name="Yan M."/>
            <person name="Wang P."/>
            <person name="Xu J."/>
            <person name="Bruns T."/>
            <person name="Baldrian P."/>
            <person name="Vilgalys R."/>
            <person name="Dunand C."/>
            <person name="Henrissat B."/>
            <person name="Grigoriev I.V."/>
            <person name="Hibbett D."/>
            <person name="Nagy L.G."/>
            <person name="Martin F.M."/>
        </authorList>
    </citation>
    <scope>NUCLEOTIDE SEQUENCE</scope>
    <source>
        <strain evidence="11">UH-Tt-Lm1</strain>
    </source>
</reference>
<keyword evidence="9" id="KW-0175">Coiled coil</keyword>
<accession>A0A9P6HDP7</accession>
<dbReference type="PANTHER" id="PTHR13208">
    <property type="entry name" value="MEDIATOR OF RNA POLYMERASE II TRANSCRIPTION SUBUNIT 4"/>
    <property type="match status" value="1"/>
</dbReference>
<evidence type="ECO:0000256" key="10">
    <source>
        <dbReference type="SAM" id="MobiDB-lite"/>
    </source>
</evidence>
<comment type="subcellular location">
    <subcellularLocation>
        <location evidence="1 8">Nucleus</location>
    </subcellularLocation>
</comment>
<dbReference type="Pfam" id="PF10018">
    <property type="entry name" value="Med4"/>
    <property type="match status" value="1"/>
</dbReference>
<keyword evidence="12" id="KW-1185">Reference proteome</keyword>
<evidence type="ECO:0000313" key="12">
    <source>
        <dbReference type="Proteomes" id="UP000736335"/>
    </source>
</evidence>
<comment type="function">
    <text evidence="8">Component of the Mediator complex, a coactivator involved in the regulated transcription of nearly all RNA polymerase II-dependent genes. Mediator functions as a bridge to convey information from gene-specific regulatory proteins to the basal RNA polymerase II transcription machinery. Mediator is recruited to promoters by direct interactions with regulatory proteins and serves as a scaffold for the assembly of a functional preinitiation complex with RNA polymerase II and the general transcription factors.</text>
</comment>
<reference evidence="11" key="2">
    <citation type="submission" date="2020-11" db="EMBL/GenBank/DDBJ databases">
        <authorList>
            <consortium name="DOE Joint Genome Institute"/>
            <person name="Kuo A."/>
            <person name="Miyauchi S."/>
            <person name="Kiss E."/>
            <person name="Drula E."/>
            <person name="Kohler A."/>
            <person name="Sanchez-Garcia M."/>
            <person name="Andreopoulos B."/>
            <person name="Barry K.W."/>
            <person name="Bonito G."/>
            <person name="Buee M."/>
            <person name="Carver A."/>
            <person name="Chen C."/>
            <person name="Cichocki N."/>
            <person name="Clum A."/>
            <person name="Culley D."/>
            <person name="Crous P.W."/>
            <person name="Fauchery L."/>
            <person name="Girlanda M."/>
            <person name="Hayes R."/>
            <person name="Keri Z."/>
            <person name="Labutti K."/>
            <person name="Lipzen A."/>
            <person name="Lombard V."/>
            <person name="Magnuson J."/>
            <person name="Maillard F."/>
            <person name="Morin E."/>
            <person name="Murat C."/>
            <person name="Nolan M."/>
            <person name="Ohm R."/>
            <person name="Pangilinan J."/>
            <person name="Pereira M."/>
            <person name="Perotto S."/>
            <person name="Peter M."/>
            <person name="Riley R."/>
            <person name="Sitrit Y."/>
            <person name="Stielow B."/>
            <person name="Szollosi G."/>
            <person name="Zifcakova L."/>
            <person name="Stursova M."/>
            <person name="Spatafora J.W."/>
            <person name="Tedersoo L."/>
            <person name="Vaario L.-M."/>
            <person name="Yamada A."/>
            <person name="Yan M."/>
            <person name="Wang P."/>
            <person name="Xu J."/>
            <person name="Bruns T."/>
            <person name="Baldrian P."/>
            <person name="Vilgalys R."/>
            <person name="Henrissat B."/>
            <person name="Grigoriev I.V."/>
            <person name="Hibbett D."/>
            <person name="Nagy L.G."/>
            <person name="Martin F.M."/>
        </authorList>
    </citation>
    <scope>NUCLEOTIDE SEQUENCE</scope>
    <source>
        <strain evidence="11">UH-Tt-Lm1</strain>
    </source>
</reference>
<dbReference type="GO" id="GO:0070847">
    <property type="term" value="C:core mediator complex"/>
    <property type="evidence" value="ECO:0007669"/>
    <property type="project" value="TreeGrafter"/>
</dbReference>
<name>A0A9P6HDP7_9AGAM</name>
<comment type="caution">
    <text evidence="11">The sequence shown here is derived from an EMBL/GenBank/DDBJ whole genome shotgun (WGS) entry which is preliminary data.</text>
</comment>
<sequence length="240" mass="26898">MVDTNAIITANSKPSMSDQLLKPIEEFQRLSQTLFLSLSGDQAARRVSPPSVAAFIECDAEISRALDVARTHQIKQRKIETLKQEILELSAQWRHICSELESGKQELEIMIKEGDERIEAIEKAKYASLPYPELLAYAQSLSSFTSAPPNMPDLLPGQPPPPLFFPPFPNEEKMRKGRLNAEAPLGPLGETHSIGRAPTVSPKTDEQPQHGFGANPYRMDHRPQQEFFDLDLDLNPDLEE</sequence>
<dbReference type="GO" id="GO:0006357">
    <property type="term" value="P:regulation of transcription by RNA polymerase II"/>
    <property type="evidence" value="ECO:0007669"/>
    <property type="project" value="InterPro"/>
</dbReference>
<dbReference type="OrthoDB" id="1929813at2759"/>
<dbReference type="EMBL" id="WIUZ02000007">
    <property type="protein sequence ID" value="KAF9785015.1"/>
    <property type="molecule type" value="Genomic_DNA"/>
</dbReference>
<evidence type="ECO:0000256" key="1">
    <source>
        <dbReference type="ARBA" id="ARBA00004123"/>
    </source>
</evidence>
<feature type="compositionally biased region" description="Acidic residues" evidence="10">
    <location>
        <begin position="228"/>
        <end position="240"/>
    </location>
</feature>
<organism evidence="11 12">
    <name type="scientific">Thelephora terrestris</name>
    <dbReference type="NCBI Taxonomy" id="56493"/>
    <lineage>
        <taxon>Eukaryota</taxon>
        <taxon>Fungi</taxon>
        <taxon>Dikarya</taxon>
        <taxon>Basidiomycota</taxon>
        <taxon>Agaricomycotina</taxon>
        <taxon>Agaricomycetes</taxon>
        <taxon>Thelephorales</taxon>
        <taxon>Thelephoraceae</taxon>
        <taxon>Thelephora</taxon>
    </lineage>
</organism>
<evidence type="ECO:0000256" key="4">
    <source>
        <dbReference type="ARBA" id="ARBA00023015"/>
    </source>
</evidence>
<evidence type="ECO:0000256" key="7">
    <source>
        <dbReference type="ARBA" id="ARBA00031257"/>
    </source>
</evidence>
<evidence type="ECO:0000256" key="9">
    <source>
        <dbReference type="SAM" id="Coils"/>
    </source>
</evidence>
<comment type="similarity">
    <text evidence="2 8">Belongs to the Mediator complex subunit 4 family.</text>
</comment>
<keyword evidence="5 8" id="KW-0804">Transcription</keyword>
<evidence type="ECO:0000256" key="2">
    <source>
        <dbReference type="ARBA" id="ARBA00009626"/>
    </source>
</evidence>